<reference evidence="2 3" key="1">
    <citation type="submission" date="2020-02" db="EMBL/GenBank/DDBJ databases">
        <title>complete genome sequence of Rhodobacteraceae bacterium.</title>
        <authorList>
            <person name="Park J."/>
            <person name="Kim Y.-S."/>
            <person name="Kim K.-H."/>
        </authorList>
    </citation>
    <scope>NUCLEOTIDE SEQUENCE [LARGE SCALE GENOMIC DNA]</scope>
    <source>
        <strain evidence="2 3">RR4-56</strain>
    </source>
</reference>
<name>A0A7M3T5C4_9RHOB</name>
<dbReference type="SUPFAM" id="SSF46689">
    <property type="entry name" value="Homeodomain-like"/>
    <property type="match status" value="1"/>
</dbReference>
<dbReference type="GO" id="GO:0003677">
    <property type="term" value="F:DNA binding"/>
    <property type="evidence" value="ECO:0007669"/>
    <property type="project" value="UniProtKB-KW"/>
</dbReference>
<accession>A0A7M3T5C4</accession>
<dbReference type="Gene3D" id="1.10.10.60">
    <property type="entry name" value="Homeodomain-like"/>
    <property type="match status" value="1"/>
</dbReference>
<organism evidence="2 3">
    <name type="scientific">Pikeienuella piscinae</name>
    <dbReference type="NCBI Taxonomy" id="2748098"/>
    <lineage>
        <taxon>Bacteria</taxon>
        <taxon>Pseudomonadati</taxon>
        <taxon>Pseudomonadota</taxon>
        <taxon>Alphaproteobacteria</taxon>
        <taxon>Rhodobacterales</taxon>
        <taxon>Paracoccaceae</taxon>
        <taxon>Pikeienuella</taxon>
    </lineage>
</organism>
<dbReference type="InterPro" id="IPR009057">
    <property type="entry name" value="Homeodomain-like_sf"/>
</dbReference>
<gene>
    <name evidence="2" type="ORF">G5B40_18220</name>
</gene>
<keyword evidence="3" id="KW-1185">Reference proteome</keyword>
<dbReference type="AlphaFoldDB" id="A0A7M3T5C4"/>
<feature type="domain" description="TyrR-like helix-turn-helix" evidence="1">
    <location>
        <begin position="50"/>
        <end position="83"/>
    </location>
</feature>
<dbReference type="RefSeq" id="WP_165101709.1">
    <property type="nucleotide sequence ID" value="NZ_CP049056.1"/>
</dbReference>
<dbReference type="Pfam" id="PF18024">
    <property type="entry name" value="HTH_50"/>
    <property type="match status" value="1"/>
</dbReference>
<evidence type="ECO:0000259" key="1">
    <source>
        <dbReference type="Pfam" id="PF18024"/>
    </source>
</evidence>
<dbReference type="EMBL" id="CP049056">
    <property type="protein sequence ID" value="QIE57205.1"/>
    <property type="molecule type" value="Genomic_DNA"/>
</dbReference>
<evidence type="ECO:0000313" key="3">
    <source>
        <dbReference type="Proteomes" id="UP000503336"/>
    </source>
</evidence>
<dbReference type="Proteomes" id="UP000503336">
    <property type="component" value="Chromosome"/>
</dbReference>
<proteinExistence type="predicted"/>
<protein>
    <recommendedName>
        <fullName evidence="1">TyrR-like helix-turn-helix domain-containing protein</fullName>
    </recommendedName>
</protein>
<dbReference type="InterPro" id="IPR030828">
    <property type="entry name" value="HTH_TyrR"/>
</dbReference>
<sequence length="104" mass="10875">MRNAIRQAAVMGDGGRVCPALLGLAPAPPPIPSAPAARAATALIGLPFHDIERLVIVAAIERFGSAPKAARALGLSPSTIYRKQESWVAFTGDDAFGPNWSKKI</sequence>
<evidence type="ECO:0000313" key="2">
    <source>
        <dbReference type="EMBL" id="QIE57205.1"/>
    </source>
</evidence>
<dbReference type="KEGG" id="hdh:G5B40_18220"/>